<reference evidence="7" key="1">
    <citation type="submission" date="2015-05" db="EMBL/GenBank/DDBJ databases">
        <title>Draft genome sequence of 'Candidatus Phytoplasma Pruni' strain CX, a plant pathogenic bacterium.</title>
        <authorList>
            <person name="Lee I.-M."/>
            <person name="Bottner-Parker K.D."/>
            <person name="Shao J."/>
            <person name="Gundersen-Rindal D.E."/>
            <person name="Zhao Y."/>
            <person name="Davis R.E."/>
        </authorList>
    </citation>
    <scope>NUCLEOTIDE SEQUENCE [LARGE SCALE GENOMIC DNA]</scope>
    <source>
        <strain evidence="7">CX</strain>
    </source>
</reference>
<organism evidence="6 7">
    <name type="scientific">Candidatus Phytoplasma pruni</name>
    <dbReference type="NCBI Taxonomy" id="479893"/>
    <lineage>
        <taxon>Bacteria</taxon>
        <taxon>Bacillati</taxon>
        <taxon>Mycoplasmatota</taxon>
        <taxon>Mollicutes</taxon>
        <taxon>Acholeplasmatales</taxon>
        <taxon>Acholeplasmataceae</taxon>
        <taxon>Candidatus Phytoplasma</taxon>
        <taxon>16SrIII (X-disease group)</taxon>
    </lineage>
</organism>
<sequence length="150" mass="17478">MKANDVILELGGGSGNVTQHLINRYYNKDVKIVFIEKPLYFADVLKKRFEQYPKVQIIEGDATKLNSLLPSTSKISGKGIKFKEYRFTIMLHRDHEIKSMEPEKKIYLINNFIITAEINTLYYPRHSDNNDAKDQSQKDNKKDKPKKRVS</sequence>
<dbReference type="SUPFAM" id="SSF53335">
    <property type="entry name" value="S-adenosyl-L-methionine-dependent methyltransferases"/>
    <property type="match status" value="1"/>
</dbReference>
<keyword evidence="3" id="KW-0949">S-adenosyl-L-methionine</keyword>
<evidence type="ECO:0000313" key="7">
    <source>
        <dbReference type="Proteomes" id="UP000037386"/>
    </source>
</evidence>
<evidence type="ECO:0000256" key="1">
    <source>
        <dbReference type="ARBA" id="ARBA00022603"/>
    </source>
</evidence>
<dbReference type="GO" id="GO:0032259">
    <property type="term" value="P:methylation"/>
    <property type="evidence" value="ECO:0007669"/>
    <property type="project" value="UniProtKB-KW"/>
</dbReference>
<evidence type="ECO:0000256" key="2">
    <source>
        <dbReference type="ARBA" id="ARBA00022679"/>
    </source>
</evidence>
<evidence type="ECO:0000256" key="5">
    <source>
        <dbReference type="SAM" id="MobiDB-lite"/>
    </source>
</evidence>
<dbReference type="PATRIC" id="fig|479893.3.peg.394"/>
<name>A0A0M1MZV2_9MOLU</name>
<protein>
    <submittedName>
        <fullName evidence="6">Dimethyladenosine transferase</fullName>
    </submittedName>
</protein>
<dbReference type="Proteomes" id="UP000037386">
    <property type="component" value="Unassembled WGS sequence"/>
</dbReference>
<comment type="caution">
    <text evidence="6">The sequence shown here is derived from an EMBL/GenBank/DDBJ whole genome shotgun (WGS) entry which is preliminary data.</text>
</comment>
<dbReference type="EMBL" id="LHCF01000008">
    <property type="protein sequence ID" value="KOR75423.1"/>
    <property type="molecule type" value="Genomic_DNA"/>
</dbReference>
<dbReference type="Gene3D" id="3.40.50.150">
    <property type="entry name" value="Vaccinia Virus protein VP39"/>
    <property type="match status" value="1"/>
</dbReference>
<dbReference type="InterPro" id="IPR029063">
    <property type="entry name" value="SAM-dependent_MTases_sf"/>
</dbReference>
<evidence type="ECO:0000313" key="6">
    <source>
        <dbReference type="EMBL" id="KOR75423.1"/>
    </source>
</evidence>
<dbReference type="GO" id="GO:0003723">
    <property type="term" value="F:RNA binding"/>
    <property type="evidence" value="ECO:0007669"/>
    <property type="project" value="UniProtKB-KW"/>
</dbReference>
<feature type="compositionally biased region" description="Basic and acidic residues" evidence="5">
    <location>
        <begin position="126"/>
        <end position="142"/>
    </location>
</feature>
<evidence type="ECO:0000256" key="3">
    <source>
        <dbReference type="ARBA" id="ARBA00022691"/>
    </source>
</evidence>
<proteinExistence type="predicted"/>
<dbReference type="InterPro" id="IPR001737">
    <property type="entry name" value="KsgA/Erm"/>
</dbReference>
<feature type="region of interest" description="Disordered" evidence="5">
    <location>
        <begin position="126"/>
        <end position="150"/>
    </location>
</feature>
<evidence type="ECO:0000256" key="4">
    <source>
        <dbReference type="ARBA" id="ARBA00022884"/>
    </source>
</evidence>
<keyword evidence="1" id="KW-0489">Methyltransferase</keyword>
<accession>A0A0M1MZV2</accession>
<dbReference type="Pfam" id="PF00398">
    <property type="entry name" value="RrnaAD"/>
    <property type="match status" value="1"/>
</dbReference>
<keyword evidence="4" id="KW-0694">RNA-binding</keyword>
<dbReference type="AlphaFoldDB" id="A0A0M1MZV2"/>
<keyword evidence="2 6" id="KW-0808">Transferase</keyword>
<gene>
    <name evidence="6" type="primary">ksgA</name>
    <name evidence="6" type="ORF">CPX_001597</name>
</gene>
<dbReference type="STRING" id="479893.CPX_001597"/>
<dbReference type="GO" id="GO:0008168">
    <property type="term" value="F:methyltransferase activity"/>
    <property type="evidence" value="ECO:0007669"/>
    <property type="project" value="UniProtKB-KW"/>
</dbReference>